<evidence type="ECO:0008006" key="9">
    <source>
        <dbReference type="Google" id="ProtNLM"/>
    </source>
</evidence>
<dbReference type="PANTHER" id="PTHR30250:SF11">
    <property type="entry name" value="O-ANTIGEN TRANSPORTER-RELATED"/>
    <property type="match status" value="1"/>
</dbReference>
<evidence type="ECO:0000256" key="6">
    <source>
        <dbReference type="SAM" id="Phobius"/>
    </source>
</evidence>
<feature type="transmembrane region" description="Helical" evidence="6">
    <location>
        <begin position="196"/>
        <end position="216"/>
    </location>
</feature>
<feature type="transmembrane region" description="Helical" evidence="6">
    <location>
        <begin position="308"/>
        <end position="331"/>
    </location>
</feature>
<comment type="subcellular location">
    <subcellularLocation>
        <location evidence="1">Cell membrane</location>
        <topology evidence="1">Multi-pass membrane protein</topology>
    </subcellularLocation>
</comment>
<gene>
    <name evidence="7" type="ORF">D2L64_07390</name>
</gene>
<keyword evidence="4 6" id="KW-1133">Transmembrane helix</keyword>
<dbReference type="EMBL" id="QXEC01000005">
    <property type="protein sequence ID" value="RIV39636.1"/>
    <property type="molecule type" value="Genomic_DNA"/>
</dbReference>
<feature type="transmembrane region" description="Helical" evidence="6">
    <location>
        <begin position="66"/>
        <end position="84"/>
    </location>
</feature>
<protein>
    <recommendedName>
        <fullName evidence="9">Polysaccharide biosynthesis protein C-terminal domain-containing protein</fullName>
    </recommendedName>
</protein>
<evidence type="ECO:0000313" key="7">
    <source>
        <dbReference type="EMBL" id="RIV39636.1"/>
    </source>
</evidence>
<sequence length="444" mass="45062">MTVPPPPQALPSAGQVDPAVARRPAARSSLATAGYLVAAQLAVGVASLAINVLAARSMGPAGRGNLALLLQIAYVANLLAIAGTDRSYPATVVAGRGVRGTSLDTLRLVAPAAAVVLLVAGPVVYAIGTDASTGAMLVVAGFTVSACALLGTAALRTGAAASGAVRPYFIATITGQLTLVAAAGALTVTGVSSPDVWLLVYGLALATGCAVAWLTLRRRPDPPDPPHSLAPARRLGLRLLPAAIASLVMLRADRLMLPWLGTYEQLGLYIVVATVAEFAIWPVQSWVDAQSPRWHQRFLAGKLRRTPALLAAVGYGLVAGAVLLLAGHLLVVPVFGAEYRDSVALLVPLAVGTACYSVSRVAIGLGVATGRARGALVADIPAMVVALTAYLVLIPRYGAMGAATGSAVAYGVGAVLALLAQGRGGRPAIDTTADSSGFSRWSRS</sequence>
<feature type="transmembrane region" description="Helical" evidence="6">
    <location>
        <begin position="266"/>
        <end position="287"/>
    </location>
</feature>
<feature type="transmembrane region" description="Helical" evidence="6">
    <location>
        <begin position="167"/>
        <end position="190"/>
    </location>
</feature>
<feature type="transmembrane region" description="Helical" evidence="6">
    <location>
        <begin position="32"/>
        <end position="54"/>
    </location>
</feature>
<evidence type="ECO:0000256" key="4">
    <source>
        <dbReference type="ARBA" id="ARBA00022989"/>
    </source>
</evidence>
<name>A0A418MX79_9ACTN</name>
<organism evidence="7 8">
    <name type="scientific">Micromonospora radicis</name>
    <dbReference type="NCBI Taxonomy" id="1894971"/>
    <lineage>
        <taxon>Bacteria</taxon>
        <taxon>Bacillati</taxon>
        <taxon>Actinomycetota</taxon>
        <taxon>Actinomycetes</taxon>
        <taxon>Micromonosporales</taxon>
        <taxon>Micromonosporaceae</taxon>
        <taxon>Micromonospora</taxon>
    </lineage>
</organism>
<keyword evidence="8" id="KW-1185">Reference proteome</keyword>
<keyword evidence="5 6" id="KW-0472">Membrane</keyword>
<proteinExistence type="predicted"/>
<accession>A0A418MX79</accession>
<feature type="transmembrane region" description="Helical" evidence="6">
    <location>
        <begin position="134"/>
        <end position="155"/>
    </location>
</feature>
<evidence type="ECO:0000256" key="2">
    <source>
        <dbReference type="ARBA" id="ARBA00022475"/>
    </source>
</evidence>
<feature type="transmembrane region" description="Helical" evidence="6">
    <location>
        <begin position="343"/>
        <end position="363"/>
    </location>
</feature>
<feature type="transmembrane region" description="Helical" evidence="6">
    <location>
        <begin position="375"/>
        <end position="393"/>
    </location>
</feature>
<keyword evidence="3 6" id="KW-0812">Transmembrane</keyword>
<keyword evidence="2" id="KW-1003">Cell membrane</keyword>
<dbReference type="Proteomes" id="UP000283832">
    <property type="component" value="Unassembled WGS sequence"/>
</dbReference>
<comment type="caution">
    <text evidence="7">The sequence shown here is derived from an EMBL/GenBank/DDBJ whole genome shotgun (WGS) entry which is preliminary data.</text>
</comment>
<feature type="transmembrane region" description="Helical" evidence="6">
    <location>
        <begin position="105"/>
        <end position="128"/>
    </location>
</feature>
<dbReference type="AlphaFoldDB" id="A0A418MX79"/>
<feature type="transmembrane region" description="Helical" evidence="6">
    <location>
        <begin position="399"/>
        <end position="420"/>
    </location>
</feature>
<evidence type="ECO:0000256" key="5">
    <source>
        <dbReference type="ARBA" id="ARBA00023136"/>
    </source>
</evidence>
<dbReference type="GO" id="GO:0005886">
    <property type="term" value="C:plasma membrane"/>
    <property type="evidence" value="ECO:0007669"/>
    <property type="project" value="UniProtKB-SubCell"/>
</dbReference>
<evidence type="ECO:0000256" key="3">
    <source>
        <dbReference type="ARBA" id="ARBA00022692"/>
    </source>
</evidence>
<dbReference type="OrthoDB" id="3281634at2"/>
<dbReference type="InterPro" id="IPR050833">
    <property type="entry name" value="Poly_Biosynth_Transport"/>
</dbReference>
<evidence type="ECO:0000256" key="1">
    <source>
        <dbReference type="ARBA" id="ARBA00004651"/>
    </source>
</evidence>
<evidence type="ECO:0000313" key="8">
    <source>
        <dbReference type="Proteomes" id="UP000283832"/>
    </source>
</evidence>
<reference evidence="7 8" key="1">
    <citation type="submission" date="2018-08" db="EMBL/GenBank/DDBJ databases">
        <title>Jishengella sp. nov., isolated from a root of Azadirachta indica A. Juss. var. siamensis Valenton.</title>
        <authorList>
            <person name="Kuncharoen N."/>
            <person name="Tanasupawat S."/>
            <person name="Kudo T."/>
            <person name="Ohkuma M."/>
        </authorList>
    </citation>
    <scope>NUCLEOTIDE SEQUENCE [LARGE SCALE GENOMIC DNA]</scope>
    <source>
        <strain evidence="7 8">AZ1-13</strain>
    </source>
</reference>
<dbReference type="PANTHER" id="PTHR30250">
    <property type="entry name" value="PST FAMILY PREDICTED COLANIC ACID TRANSPORTER"/>
    <property type="match status" value="1"/>
</dbReference>
<dbReference type="RefSeq" id="WP_119573966.1">
    <property type="nucleotide sequence ID" value="NZ_QXEC01000005.1"/>
</dbReference>